<dbReference type="GO" id="GO:0046983">
    <property type="term" value="F:protein dimerization activity"/>
    <property type="evidence" value="ECO:0007669"/>
    <property type="project" value="InterPro"/>
</dbReference>
<keyword evidence="9" id="KW-0472">Membrane</keyword>
<evidence type="ECO:0000313" key="12">
    <source>
        <dbReference type="EMBL" id="MBO2453205.1"/>
    </source>
</evidence>
<dbReference type="Pfam" id="PF07730">
    <property type="entry name" value="HisKA_3"/>
    <property type="match status" value="1"/>
</dbReference>
<evidence type="ECO:0000256" key="8">
    <source>
        <dbReference type="ARBA" id="ARBA00023012"/>
    </source>
</evidence>
<proteinExistence type="predicted"/>
<evidence type="ECO:0000259" key="10">
    <source>
        <dbReference type="Pfam" id="PF02518"/>
    </source>
</evidence>
<dbReference type="Gene3D" id="3.30.565.10">
    <property type="entry name" value="Histidine kinase-like ATPase, C-terminal domain"/>
    <property type="match status" value="1"/>
</dbReference>
<dbReference type="SUPFAM" id="SSF55874">
    <property type="entry name" value="ATPase domain of HSP90 chaperone/DNA topoisomerase II/histidine kinase"/>
    <property type="match status" value="1"/>
</dbReference>
<evidence type="ECO:0000256" key="1">
    <source>
        <dbReference type="ARBA" id="ARBA00000085"/>
    </source>
</evidence>
<name>A0A939TEC4_9ACTN</name>
<dbReference type="Proteomes" id="UP000669179">
    <property type="component" value="Unassembled WGS sequence"/>
</dbReference>
<feature type="transmembrane region" description="Helical" evidence="9">
    <location>
        <begin position="82"/>
        <end position="112"/>
    </location>
</feature>
<keyword evidence="13" id="KW-1185">Reference proteome</keyword>
<keyword evidence="7" id="KW-0067">ATP-binding</keyword>
<evidence type="ECO:0000256" key="5">
    <source>
        <dbReference type="ARBA" id="ARBA00022741"/>
    </source>
</evidence>
<dbReference type="EC" id="2.7.13.3" evidence="2"/>
<keyword evidence="3" id="KW-0597">Phosphoprotein</keyword>
<evidence type="ECO:0000256" key="4">
    <source>
        <dbReference type="ARBA" id="ARBA00022679"/>
    </source>
</evidence>
<dbReference type="GO" id="GO:0005524">
    <property type="term" value="F:ATP binding"/>
    <property type="evidence" value="ECO:0007669"/>
    <property type="project" value="UniProtKB-KW"/>
</dbReference>
<comment type="catalytic activity">
    <reaction evidence="1">
        <text>ATP + protein L-histidine = ADP + protein N-phospho-L-histidine.</text>
        <dbReference type="EC" id="2.7.13.3"/>
    </reaction>
</comment>
<dbReference type="RefSeq" id="WP_208261222.1">
    <property type="nucleotide sequence ID" value="NZ_JAGEOJ010000019.1"/>
</dbReference>
<feature type="transmembrane region" description="Helical" evidence="9">
    <location>
        <begin position="119"/>
        <end position="137"/>
    </location>
</feature>
<evidence type="ECO:0000256" key="7">
    <source>
        <dbReference type="ARBA" id="ARBA00022840"/>
    </source>
</evidence>
<evidence type="ECO:0000256" key="9">
    <source>
        <dbReference type="SAM" id="Phobius"/>
    </source>
</evidence>
<accession>A0A939TEC4</accession>
<gene>
    <name evidence="12" type="ORF">J4573_39350</name>
</gene>
<dbReference type="GO" id="GO:0000155">
    <property type="term" value="F:phosphorelay sensor kinase activity"/>
    <property type="evidence" value="ECO:0007669"/>
    <property type="project" value="InterPro"/>
</dbReference>
<dbReference type="PANTHER" id="PTHR24421">
    <property type="entry name" value="NITRATE/NITRITE SENSOR PROTEIN NARX-RELATED"/>
    <property type="match status" value="1"/>
</dbReference>
<evidence type="ECO:0000256" key="2">
    <source>
        <dbReference type="ARBA" id="ARBA00012438"/>
    </source>
</evidence>
<keyword evidence="4" id="KW-0808">Transferase</keyword>
<evidence type="ECO:0000256" key="6">
    <source>
        <dbReference type="ARBA" id="ARBA00022777"/>
    </source>
</evidence>
<evidence type="ECO:0000256" key="3">
    <source>
        <dbReference type="ARBA" id="ARBA00022553"/>
    </source>
</evidence>
<feature type="transmembrane region" description="Helical" evidence="9">
    <location>
        <begin position="143"/>
        <end position="162"/>
    </location>
</feature>
<organism evidence="12 13">
    <name type="scientific">Actinomadura barringtoniae</name>
    <dbReference type="NCBI Taxonomy" id="1427535"/>
    <lineage>
        <taxon>Bacteria</taxon>
        <taxon>Bacillati</taxon>
        <taxon>Actinomycetota</taxon>
        <taxon>Actinomycetes</taxon>
        <taxon>Streptosporangiales</taxon>
        <taxon>Thermomonosporaceae</taxon>
        <taxon>Actinomadura</taxon>
    </lineage>
</organism>
<dbReference type="Gene3D" id="1.20.5.1930">
    <property type="match status" value="1"/>
</dbReference>
<keyword evidence="9" id="KW-1133">Transmembrane helix</keyword>
<reference evidence="12" key="1">
    <citation type="submission" date="2021-03" db="EMBL/GenBank/DDBJ databases">
        <authorList>
            <person name="Kanchanasin P."/>
            <person name="Saeng-In P."/>
            <person name="Phongsopitanun W."/>
            <person name="Yuki M."/>
            <person name="Kudo T."/>
            <person name="Ohkuma M."/>
            <person name="Tanasupawat S."/>
        </authorList>
    </citation>
    <scope>NUCLEOTIDE SEQUENCE</scope>
    <source>
        <strain evidence="12">GKU 128</strain>
    </source>
</reference>
<evidence type="ECO:0000313" key="13">
    <source>
        <dbReference type="Proteomes" id="UP000669179"/>
    </source>
</evidence>
<evidence type="ECO:0000259" key="11">
    <source>
        <dbReference type="Pfam" id="PF07730"/>
    </source>
</evidence>
<dbReference type="InterPro" id="IPR036890">
    <property type="entry name" value="HATPase_C_sf"/>
</dbReference>
<dbReference type="CDD" id="cd16917">
    <property type="entry name" value="HATPase_UhpB-NarQ-NarX-like"/>
    <property type="match status" value="1"/>
</dbReference>
<dbReference type="GO" id="GO:0016020">
    <property type="term" value="C:membrane"/>
    <property type="evidence" value="ECO:0007669"/>
    <property type="project" value="InterPro"/>
</dbReference>
<dbReference type="InterPro" id="IPR011712">
    <property type="entry name" value="Sig_transdc_His_kin_sub3_dim/P"/>
</dbReference>
<dbReference type="EMBL" id="JAGEOJ010000019">
    <property type="protein sequence ID" value="MBO2453205.1"/>
    <property type="molecule type" value="Genomic_DNA"/>
</dbReference>
<keyword evidence="9" id="KW-0812">Transmembrane</keyword>
<keyword evidence="6" id="KW-0418">Kinase</keyword>
<protein>
    <recommendedName>
        <fullName evidence="2">histidine kinase</fullName>
        <ecNumber evidence="2">2.7.13.3</ecNumber>
    </recommendedName>
</protein>
<dbReference type="InterPro" id="IPR003594">
    <property type="entry name" value="HATPase_dom"/>
</dbReference>
<sequence length="379" mass="39917">MNGRPVLSPARDQTYVRVRDRLAGCLTPPARDRLAAITFSVPATLMMLNHADRGVAQALGLTAGAVLFSLAVALAARPLPSLGLLLTGLCLVGAVDPPSTMAGLVAFGYVLWPLASGSYAYAALALSLTCAWATALPDFRHRGAATAFTVLYLVIWTVGHTLGIQRRQARHRAEQAATEERLRIAREMHDLLAHGMSVITVQAGYGALIALDQPHQAQAALATIETAGRATLTELRALLQVLRPASTGIDMEPAPSLSDLPQLIERTAAAGVQAEVELNGTLDDLPASVGLSAYRITQEALTNVIKHAATEHAHLLITRTPADLTIKVSDNGNGPARGHRPGHGLLGMRERALTHGGTLEAVPLPQGGFQVTAILPLPT</sequence>
<dbReference type="AlphaFoldDB" id="A0A939TEC4"/>
<keyword evidence="8" id="KW-0902">Two-component regulatory system</keyword>
<comment type="caution">
    <text evidence="12">The sequence shown here is derived from an EMBL/GenBank/DDBJ whole genome shotgun (WGS) entry which is preliminary data.</text>
</comment>
<feature type="transmembrane region" description="Helical" evidence="9">
    <location>
        <begin position="55"/>
        <end position="76"/>
    </location>
</feature>
<feature type="domain" description="Signal transduction histidine kinase subgroup 3 dimerisation and phosphoacceptor" evidence="11">
    <location>
        <begin position="180"/>
        <end position="245"/>
    </location>
</feature>
<dbReference type="PANTHER" id="PTHR24421:SF10">
    <property type="entry name" value="NITRATE_NITRITE SENSOR PROTEIN NARQ"/>
    <property type="match status" value="1"/>
</dbReference>
<dbReference type="Pfam" id="PF02518">
    <property type="entry name" value="HATPase_c"/>
    <property type="match status" value="1"/>
</dbReference>
<dbReference type="InterPro" id="IPR050482">
    <property type="entry name" value="Sensor_HK_TwoCompSys"/>
</dbReference>
<feature type="domain" description="Histidine kinase/HSP90-like ATPase" evidence="10">
    <location>
        <begin position="293"/>
        <end position="378"/>
    </location>
</feature>
<keyword evidence="5" id="KW-0547">Nucleotide-binding</keyword>